<dbReference type="Pfam" id="PF00067">
    <property type="entry name" value="p450"/>
    <property type="match status" value="1"/>
</dbReference>
<dbReference type="Proteomes" id="UP001310290">
    <property type="component" value="Unassembled WGS sequence"/>
</dbReference>
<evidence type="ECO:0000256" key="2">
    <source>
        <dbReference type="ARBA" id="ARBA00010617"/>
    </source>
</evidence>
<dbReference type="RefSeq" id="WP_334659034.1">
    <property type="nucleotide sequence ID" value="NZ_JARULZ010000001.1"/>
</dbReference>
<keyword evidence="3 8" id="KW-0349">Heme</keyword>
<accession>A0ABU8AN41</accession>
<dbReference type="CDD" id="cd11031">
    <property type="entry name" value="Cyp158A-like"/>
    <property type="match status" value="1"/>
</dbReference>
<evidence type="ECO:0000313" key="11">
    <source>
        <dbReference type="Proteomes" id="UP001310290"/>
    </source>
</evidence>
<evidence type="ECO:0000256" key="6">
    <source>
        <dbReference type="ARBA" id="ARBA00023004"/>
    </source>
</evidence>
<dbReference type="InterPro" id="IPR036396">
    <property type="entry name" value="Cyt_P450_sf"/>
</dbReference>
<evidence type="ECO:0000256" key="3">
    <source>
        <dbReference type="ARBA" id="ARBA00022617"/>
    </source>
</evidence>
<proteinExistence type="inferred from homology"/>
<reference evidence="10" key="1">
    <citation type="submission" date="2023-04" db="EMBL/GenBank/DDBJ databases">
        <title>Genomic diversity of scab-causing Streptomyces spp. in the province of Quebec, Canada.</title>
        <authorList>
            <person name="Biessy A."/>
            <person name="Cadieux M."/>
            <person name="Ciotola M."/>
            <person name="Filion M."/>
        </authorList>
    </citation>
    <scope>NUCLEOTIDE SEQUENCE</scope>
    <source>
        <strain evidence="10">B21-115</strain>
    </source>
</reference>
<evidence type="ECO:0000256" key="4">
    <source>
        <dbReference type="ARBA" id="ARBA00022723"/>
    </source>
</evidence>
<keyword evidence="11" id="KW-1185">Reference proteome</keyword>
<dbReference type="SUPFAM" id="SSF48264">
    <property type="entry name" value="Cytochrome P450"/>
    <property type="match status" value="1"/>
</dbReference>
<dbReference type="PRINTS" id="PR00385">
    <property type="entry name" value="P450"/>
</dbReference>
<dbReference type="PANTHER" id="PTHR46696:SF5">
    <property type="entry name" value="CYTOCHROME P450 BJ-1"/>
    <property type="match status" value="1"/>
</dbReference>
<evidence type="ECO:0000256" key="1">
    <source>
        <dbReference type="ARBA" id="ARBA00001971"/>
    </source>
</evidence>
<evidence type="ECO:0000256" key="8">
    <source>
        <dbReference type="RuleBase" id="RU000461"/>
    </source>
</evidence>
<evidence type="ECO:0000256" key="5">
    <source>
        <dbReference type="ARBA" id="ARBA00023002"/>
    </source>
</evidence>
<feature type="region of interest" description="Disordered" evidence="9">
    <location>
        <begin position="1"/>
        <end position="39"/>
    </location>
</feature>
<dbReference type="Gene3D" id="1.10.630.10">
    <property type="entry name" value="Cytochrome P450"/>
    <property type="match status" value="1"/>
</dbReference>
<evidence type="ECO:0000256" key="7">
    <source>
        <dbReference type="ARBA" id="ARBA00023033"/>
    </source>
</evidence>
<comment type="caution">
    <text evidence="10">The sequence shown here is derived from an EMBL/GenBank/DDBJ whole genome shotgun (WGS) entry which is preliminary data.</text>
</comment>
<evidence type="ECO:0000256" key="9">
    <source>
        <dbReference type="SAM" id="MobiDB-lite"/>
    </source>
</evidence>
<comment type="similarity">
    <text evidence="2 8">Belongs to the cytochrome P450 family.</text>
</comment>
<protein>
    <submittedName>
        <fullName evidence="10">Cytochrome P450</fullName>
    </submittedName>
</protein>
<keyword evidence="4 8" id="KW-0479">Metal-binding</keyword>
<organism evidence="10 11">
    <name type="scientific">Streptomyces bottropensis</name>
    <dbReference type="NCBI Taxonomy" id="42235"/>
    <lineage>
        <taxon>Bacteria</taxon>
        <taxon>Bacillati</taxon>
        <taxon>Actinomycetota</taxon>
        <taxon>Actinomycetes</taxon>
        <taxon>Kitasatosporales</taxon>
        <taxon>Streptomycetaceae</taxon>
        <taxon>Streptomyces</taxon>
    </lineage>
</organism>
<name>A0ABU8AN41_9ACTN</name>
<sequence length="433" mass="46801">MSQIETSDDTTSGNTTGAKATDGTATDGEVVRLPMTGDGPLDPPAAWERLRARCPVATVELPSGDRAKFVSRYDDVRTLLADPRFTRPRAGDDAARLSADGSGGVAADASPEYALAIPETGEPHLRWRRQVGRYFTAKRMAALRPGMTRIAEALLDDMIERGQPADLKAALGFPLPVYVICDLLGAPAEDRDRFSRWSDAFLNVSRFSKEETGTAFTQFARYMADLVAAKRAEPGEDLLSMLIVDSAALPEAERLTDAELLATGMGLLVAGHETTANMIGKMAALLLADRGRWEQLLADPALVRTAVEEVLRFDANLSAFGMRRYLSEDVDLGGELLPGGTTVFCGMSSANRDVRVFAAPDEMDLTRSPNPHLTFGAGPHSCLGQALARTELQVVLEVLLRRLPTLELAVPADELRKVEGLLVGGLRDVPVRW</sequence>
<keyword evidence="7 8" id="KW-0503">Monooxygenase</keyword>
<dbReference type="PANTHER" id="PTHR46696">
    <property type="entry name" value="P450, PUTATIVE (EUROFUNG)-RELATED"/>
    <property type="match status" value="1"/>
</dbReference>
<dbReference type="EMBL" id="JARULZ010000001">
    <property type="protein sequence ID" value="MEH0635093.1"/>
    <property type="molecule type" value="Genomic_DNA"/>
</dbReference>
<gene>
    <name evidence="10" type="ORF">QBA35_17450</name>
</gene>
<feature type="compositionally biased region" description="Low complexity" evidence="9">
    <location>
        <begin position="9"/>
        <end position="28"/>
    </location>
</feature>
<dbReference type="PRINTS" id="PR00359">
    <property type="entry name" value="BP450"/>
</dbReference>
<dbReference type="InterPro" id="IPR002397">
    <property type="entry name" value="Cyt_P450_B"/>
</dbReference>
<evidence type="ECO:0000313" key="10">
    <source>
        <dbReference type="EMBL" id="MEH0635093.1"/>
    </source>
</evidence>
<comment type="cofactor">
    <cofactor evidence="1">
        <name>heme</name>
        <dbReference type="ChEBI" id="CHEBI:30413"/>
    </cofactor>
</comment>
<dbReference type="PROSITE" id="PS00086">
    <property type="entry name" value="CYTOCHROME_P450"/>
    <property type="match status" value="1"/>
</dbReference>
<keyword evidence="5 8" id="KW-0560">Oxidoreductase</keyword>
<dbReference type="InterPro" id="IPR001128">
    <property type="entry name" value="Cyt_P450"/>
</dbReference>
<dbReference type="InterPro" id="IPR017972">
    <property type="entry name" value="Cyt_P450_CS"/>
</dbReference>
<keyword evidence="6 8" id="KW-0408">Iron</keyword>